<protein>
    <recommendedName>
        <fullName evidence="12">UDP-N-acetylglucosamine 1-carboxyvinyltransferase</fullName>
        <ecNumber evidence="12">2.5.1.7</ecNumber>
    </recommendedName>
    <alternativeName>
        <fullName evidence="12">Enoylpyruvate transferase</fullName>
    </alternativeName>
    <alternativeName>
        <fullName evidence="12">UDP-N-acetylglucosamine enolpyruvyl transferase</fullName>
        <shortName evidence="12">EPT</shortName>
    </alternativeName>
</protein>
<comment type="caution">
    <text evidence="14">The sequence shown here is derived from an EMBL/GenBank/DDBJ whole genome shotgun (WGS) entry which is preliminary data.</text>
</comment>
<dbReference type="RefSeq" id="WP_198839641.1">
    <property type="nucleotide sequence ID" value="NZ_JAEHFJ010000001.1"/>
</dbReference>
<keyword evidence="7 12" id="KW-0573">Peptidoglycan synthesis</keyword>
<evidence type="ECO:0000256" key="2">
    <source>
        <dbReference type="ARBA" id="ARBA00004752"/>
    </source>
</evidence>
<dbReference type="SUPFAM" id="SSF55205">
    <property type="entry name" value="EPT/RTPC-like"/>
    <property type="match status" value="1"/>
</dbReference>
<comment type="similarity">
    <text evidence="10 12">Belongs to the EPSP synthase family. MurA subfamily.</text>
</comment>
<comment type="function">
    <text evidence="12">Cell wall formation. Adds enolpyruvyl to UDP-N-acetylglucosamine.</text>
</comment>
<feature type="binding site" evidence="12">
    <location>
        <begin position="22"/>
        <end position="23"/>
    </location>
    <ligand>
        <name>phosphoenolpyruvate</name>
        <dbReference type="ChEBI" id="CHEBI:58702"/>
    </ligand>
</feature>
<dbReference type="InterPro" id="IPR050068">
    <property type="entry name" value="MurA_subfamily"/>
</dbReference>
<gene>
    <name evidence="12 14" type="primary">murA</name>
    <name evidence="14" type="ORF">JBL43_01070</name>
</gene>
<dbReference type="InterPro" id="IPR013792">
    <property type="entry name" value="RNA3'P_cycl/enolpyr_Trfase_a/b"/>
</dbReference>
<feature type="binding site" evidence="12">
    <location>
        <position position="97"/>
    </location>
    <ligand>
        <name>UDP-N-acetyl-alpha-D-glucosamine</name>
        <dbReference type="ChEBI" id="CHEBI:57705"/>
    </ligand>
</feature>
<feature type="active site" description="Proton donor" evidence="12">
    <location>
        <position position="121"/>
    </location>
</feature>
<feature type="binding site" evidence="12">
    <location>
        <position position="342"/>
    </location>
    <ligand>
        <name>UDP-N-acetyl-alpha-D-glucosamine</name>
        <dbReference type="ChEBI" id="CHEBI:57705"/>
    </ligand>
</feature>
<dbReference type="InterPro" id="IPR036968">
    <property type="entry name" value="Enolpyruvate_Tfrase_sf"/>
</dbReference>
<dbReference type="Pfam" id="PF00275">
    <property type="entry name" value="EPSP_synthase"/>
    <property type="match status" value="1"/>
</dbReference>
<evidence type="ECO:0000256" key="12">
    <source>
        <dbReference type="HAMAP-Rule" id="MF_00111"/>
    </source>
</evidence>
<comment type="caution">
    <text evidence="12">Lacks conserved residue(s) required for the propagation of feature annotation.</text>
</comment>
<evidence type="ECO:0000313" key="15">
    <source>
        <dbReference type="Proteomes" id="UP000623301"/>
    </source>
</evidence>
<evidence type="ECO:0000313" key="14">
    <source>
        <dbReference type="EMBL" id="MBJ2172807.1"/>
    </source>
</evidence>
<dbReference type="InterPro" id="IPR005750">
    <property type="entry name" value="UDP_GlcNAc_COvinyl_MurA"/>
</dbReference>
<evidence type="ECO:0000256" key="1">
    <source>
        <dbReference type="ARBA" id="ARBA00004496"/>
    </source>
</evidence>
<dbReference type="NCBIfam" id="NF006873">
    <property type="entry name" value="PRK09369.1"/>
    <property type="match status" value="1"/>
</dbReference>
<sequence length="436" mass="47653">MGTFKIEGGHKLKGSITPQGAKNEALQILCAVLLTPEKVVISNIPDIVDVNKLINLLENFGVKIQKNGQGSYTFQADDVNLEYLESERFKVDGSGLRGSIMIVGPLLARFGKGYIPKPGGDKIGRRRLDTHFEGFMKLGAKFRFNKEDHFYGVEAKTLKGAYMLLDEASVTGTANIVMAAVLAEGKTTIYNAACEPYLQQLCKMLNRMGAKITGVGSNMLHIEGVKELGGTSHRMLPDMIEIGSWIGLAAMTKSELTIKGVSWDDLGVIPSVFRKLGITVERQGDDIHIPEHKNGYNVQSFIDGSILTISDAPWPGFTPDLLSIILVVATQANGSLLIHQKMFESRLFFVDKLIDMGAKIILCDPHRATVIGHDFKSDLQATTMTSPDIRAGVSLLIAALSAKGTSTIHNIEQIDRGYERIDERLQAIGAKIIRVD</sequence>
<evidence type="ECO:0000256" key="11">
    <source>
        <dbReference type="ARBA" id="ARBA00047527"/>
    </source>
</evidence>
<name>A0ABS0WLF7_9FLAO</name>
<accession>A0ABS0WLF7</accession>
<evidence type="ECO:0000256" key="4">
    <source>
        <dbReference type="ARBA" id="ARBA00022618"/>
    </source>
</evidence>
<dbReference type="Gene3D" id="3.65.10.10">
    <property type="entry name" value="Enolpyruvate transferase domain"/>
    <property type="match status" value="2"/>
</dbReference>
<evidence type="ECO:0000256" key="3">
    <source>
        <dbReference type="ARBA" id="ARBA00022490"/>
    </source>
</evidence>
<evidence type="ECO:0000256" key="9">
    <source>
        <dbReference type="ARBA" id="ARBA00023316"/>
    </source>
</evidence>
<evidence type="ECO:0000256" key="7">
    <source>
        <dbReference type="ARBA" id="ARBA00022984"/>
    </source>
</evidence>
<reference evidence="14 15" key="1">
    <citation type="submission" date="2020-12" db="EMBL/GenBank/DDBJ databases">
        <title>Aureibaculum luteum sp. nov. and Aureibaculum flavum sp. nov., novel members of the family Flavobacteriaceae isolated from Antarctic intertidal sediments.</title>
        <authorList>
            <person name="He X."/>
            <person name="Zhang X."/>
        </authorList>
    </citation>
    <scope>NUCLEOTIDE SEQUENCE [LARGE SCALE GENOMIC DNA]</scope>
    <source>
        <strain evidence="14 15">A20</strain>
    </source>
</reference>
<dbReference type="PANTHER" id="PTHR43783">
    <property type="entry name" value="UDP-N-ACETYLGLUCOSAMINE 1-CARBOXYVINYLTRANSFERASE"/>
    <property type="match status" value="1"/>
</dbReference>
<dbReference type="Proteomes" id="UP000623301">
    <property type="component" value="Unassembled WGS sequence"/>
</dbReference>
<keyword evidence="3 12" id="KW-0963">Cytoplasm</keyword>
<evidence type="ECO:0000256" key="8">
    <source>
        <dbReference type="ARBA" id="ARBA00023306"/>
    </source>
</evidence>
<keyword evidence="4 12" id="KW-0132">Cell division</keyword>
<keyword evidence="8 12" id="KW-0131">Cell cycle</keyword>
<dbReference type="PANTHER" id="PTHR43783:SF1">
    <property type="entry name" value="UDP-N-ACETYLGLUCOSAMINE 1-CARBOXYVINYLTRANSFERASE"/>
    <property type="match status" value="1"/>
</dbReference>
<dbReference type="HAMAP" id="MF_00111">
    <property type="entry name" value="MurA"/>
    <property type="match status" value="1"/>
</dbReference>
<dbReference type="NCBIfam" id="TIGR01072">
    <property type="entry name" value="murA"/>
    <property type="match status" value="1"/>
</dbReference>
<keyword evidence="6 12" id="KW-0133">Cell shape</keyword>
<dbReference type="CDD" id="cd01555">
    <property type="entry name" value="UdpNAET"/>
    <property type="match status" value="1"/>
</dbReference>
<dbReference type="EMBL" id="JAEHFJ010000001">
    <property type="protein sequence ID" value="MBJ2172807.1"/>
    <property type="molecule type" value="Genomic_DNA"/>
</dbReference>
<organism evidence="14 15">
    <name type="scientific">Aureibaculum flavum</name>
    <dbReference type="NCBI Taxonomy" id="2795986"/>
    <lineage>
        <taxon>Bacteria</taxon>
        <taxon>Pseudomonadati</taxon>
        <taxon>Bacteroidota</taxon>
        <taxon>Flavobacteriia</taxon>
        <taxon>Flavobacteriales</taxon>
        <taxon>Flavobacteriaceae</taxon>
        <taxon>Aureibaculum</taxon>
    </lineage>
</organism>
<comment type="pathway">
    <text evidence="2 12">Cell wall biogenesis; peptidoglycan biosynthesis.</text>
</comment>
<proteinExistence type="inferred from homology"/>
<evidence type="ECO:0000259" key="13">
    <source>
        <dbReference type="Pfam" id="PF00275"/>
    </source>
</evidence>
<feature type="binding site" evidence="12">
    <location>
        <position position="320"/>
    </location>
    <ligand>
        <name>UDP-N-acetyl-alpha-D-glucosamine</name>
        <dbReference type="ChEBI" id="CHEBI:57705"/>
    </ligand>
</feature>
<evidence type="ECO:0000256" key="6">
    <source>
        <dbReference type="ARBA" id="ARBA00022960"/>
    </source>
</evidence>
<keyword evidence="15" id="KW-1185">Reference proteome</keyword>
<keyword evidence="5 12" id="KW-0808">Transferase</keyword>
<dbReference type="InterPro" id="IPR001986">
    <property type="entry name" value="Enolpyruvate_Tfrase_dom"/>
</dbReference>
<evidence type="ECO:0000256" key="10">
    <source>
        <dbReference type="ARBA" id="ARBA00038367"/>
    </source>
</evidence>
<feature type="domain" description="Enolpyruvate transferase" evidence="13">
    <location>
        <begin position="7"/>
        <end position="425"/>
    </location>
</feature>
<evidence type="ECO:0000256" key="5">
    <source>
        <dbReference type="ARBA" id="ARBA00022679"/>
    </source>
</evidence>
<comment type="subcellular location">
    <subcellularLocation>
        <location evidence="1 12">Cytoplasm</location>
    </subcellularLocation>
</comment>
<dbReference type="EC" id="2.5.1.7" evidence="12"/>
<keyword evidence="9 12" id="KW-0961">Cell wall biogenesis/degradation</keyword>
<comment type="catalytic activity">
    <reaction evidence="11 12">
        <text>phosphoenolpyruvate + UDP-N-acetyl-alpha-D-glucosamine = UDP-N-acetyl-3-O-(1-carboxyvinyl)-alpha-D-glucosamine + phosphate</text>
        <dbReference type="Rhea" id="RHEA:18681"/>
        <dbReference type="ChEBI" id="CHEBI:43474"/>
        <dbReference type="ChEBI" id="CHEBI:57705"/>
        <dbReference type="ChEBI" id="CHEBI:58702"/>
        <dbReference type="ChEBI" id="CHEBI:68483"/>
        <dbReference type="EC" id="2.5.1.7"/>
    </reaction>
</comment>
<dbReference type="GO" id="GO:0008760">
    <property type="term" value="F:UDP-N-acetylglucosamine 1-carboxyvinyltransferase activity"/>
    <property type="evidence" value="ECO:0007669"/>
    <property type="project" value="UniProtKB-EC"/>
</dbReference>